<evidence type="ECO:0000313" key="19">
    <source>
        <dbReference type="Proteomes" id="UP001172684"/>
    </source>
</evidence>
<dbReference type="SMART" id="SM00558">
    <property type="entry name" value="JmjC"/>
    <property type="match status" value="1"/>
</dbReference>
<comment type="caution">
    <text evidence="18">The sequence shown here is derived from an EMBL/GenBank/DDBJ whole genome shotgun (WGS) entry which is preliminary data.</text>
</comment>
<evidence type="ECO:0000256" key="5">
    <source>
        <dbReference type="ARBA" id="ARBA00012779"/>
    </source>
</evidence>
<organism evidence="18 19">
    <name type="scientific">Coniosporium apollinis</name>
    <dbReference type="NCBI Taxonomy" id="61459"/>
    <lineage>
        <taxon>Eukaryota</taxon>
        <taxon>Fungi</taxon>
        <taxon>Dikarya</taxon>
        <taxon>Ascomycota</taxon>
        <taxon>Pezizomycotina</taxon>
        <taxon>Dothideomycetes</taxon>
        <taxon>Dothideomycetes incertae sedis</taxon>
        <taxon>Coniosporium</taxon>
    </lineage>
</organism>
<accession>A0ABQ9P860</accession>
<dbReference type="InterPro" id="IPR015915">
    <property type="entry name" value="Kelch-typ_b-propeller"/>
</dbReference>
<dbReference type="SUPFAM" id="SSF53335">
    <property type="entry name" value="S-adenosyl-L-methionine-dependent methyltransferases"/>
    <property type="match status" value="1"/>
</dbReference>
<dbReference type="InterPro" id="IPR003347">
    <property type="entry name" value="JmjC_dom"/>
</dbReference>
<comment type="similarity">
    <text evidence="3">Belongs to the methyltransferase superfamily. LCMT family.</text>
</comment>
<dbReference type="PROSITE" id="PS51184">
    <property type="entry name" value="JMJC"/>
    <property type="match status" value="1"/>
</dbReference>
<dbReference type="EC" id="2.3.1.231" evidence="4"/>
<dbReference type="PANTHER" id="PTHR46529">
    <property type="entry name" value="TRNA WYBUTOSINE-SYNTHESIZING PROTEIN 4"/>
    <property type="match status" value="1"/>
</dbReference>
<name>A0ABQ9P860_9PEZI</name>
<evidence type="ECO:0000256" key="10">
    <source>
        <dbReference type="ARBA" id="ARBA00022694"/>
    </source>
</evidence>
<evidence type="ECO:0000313" key="18">
    <source>
        <dbReference type="EMBL" id="KAJ9669486.1"/>
    </source>
</evidence>
<dbReference type="Gene3D" id="2.60.120.650">
    <property type="entry name" value="Cupin"/>
    <property type="match status" value="1"/>
</dbReference>
<feature type="region of interest" description="Disordered" evidence="16">
    <location>
        <begin position="690"/>
        <end position="755"/>
    </location>
</feature>
<dbReference type="Proteomes" id="UP001172684">
    <property type="component" value="Unassembled WGS sequence"/>
</dbReference>
<evidence type="ECO:0000256" key="13">
    <source>
        <dbReference type="ARBA" id="ARBA00030231"/>
    </source>
</evidence>
<dbReference type="InterPro" id="IPR011043">
    <property type="entry name" value="Gal_Oxase/kelch_b-propeller"/>
</dbReference>
<dbReference type="EC" id="2.1.1.290" evidence="5"/>
<dbReference type="Pfam" id="PF13418">
    <property type="entry name" value="Beta-prop_TYW4"/>
    <property type="match status" value="1"/>
</dbReference>
<feature type="compositionally biased region" description="Polar residues" evidence="16">
    <location>
        <begin position="715"/>
        <end position="729"/>
    </location>
</feature>
<evidence type="ECO:0000256" key="16">
    <source>
        <dbReference type="SAM" id="MobiDB-lite"/>
    </source>
</evidence>
<dbReference type="Gene3D" id="6.10.140.1470">
    <property type="match status" value="1"/>
</dbReference>
<dbReference type="GO" id="GO:0032259">
    <property type="term" value="P:methylation"/>
    <property type="evidence" value="ECO:0007669"/>
    <property type="project" value="UniProtKB-KW"/>
</dbReference>
<evidence type="ECO:0000256" key="14">
    <source>
        <dbReference type="ARBA" id="ARBA00030847"/>
    </source>
</evidence>
<comment type="pathway">
    <text evidence="2">tRNA modification; wybutosine-tRNA(Phe) biosynthesis.</text>
</comment>
<evidence type="ECO:0000259" key="17">
    <source>
        <dbReference type="PROSITE" id="PS51184"/>
    </source>
</evidence>
<keyword evidence="19" id="KW-1185">Reference proteome</keyword>
<feature type="compositionally biased region" description="Polar residues" evidence="16">
    <location>
        <begin position="334"/>
        <end position="353"/>
    </location>
</feature>
<evidence type="ECO:0000256" key="1">
    <source>
        <dbReference type="ARBA" id="ARBA00001806"/>
    </source>
</evidence>
<dbReference type="Pfam" id="PF13621">
    <property type="entry name" value="Cupin_8"/>
    <property type="match status" value="1"/>
</dbReference>
<evidence type="ECO:0000256" key="15">
    <source>
        <dbReference type="ARBA" id="ARBA00049250"/>
    </source>
</evidence>
<dbReference type="Gene3D" id="2.120.10.80">
    <property type="entry name" value="Kelch-type beta propeller"/>
    <property type="match status" value="1"/>
</dbReference>
<sequence>MKQDEYIMDTNDSSIVSKRSVARFYLKNEPDFFEPFVKKLQRRHPLINRGYWLRIQAIDYGVLHFLRHPSLHPRKKVIVNLGCGYDPLPFRFWHNHPELSEDAVFIDIDYPQLMQKKKQMILESNVLGAALPPGDLVPLEGDVLLRHPRYLTIGCDLHQLAKLQQVLEEEPSFSEQSILFVAEVSIAYMSVEGADAVIRWASSFKDSQFCLLEQCLPDGPDHPFAQTMIKHFDKLRTPLRIIHSYENLSDQRHRFMSAGWPQVDISSLWDFWHNDHCIPPELRRSLDSCEPFDEWEEFALFGSHYFLLIAGKEGHVRPPFEGFTDSRERCVQTRSSATVASAPSDGQSRSDYTAHSADSDDRRRYAAAFNLNGTAVALHGGLGAQARVNTCQVYPRNESLLENVGGPPLPESLMCHTITNLNDDECLMVGGRTSPSHASSRCWFRGQGQWKEVQPLLPGRFRHCAVKVHVNPPEGPVAGVLVYGGRSSTGEVLQDWNLWTPTSGWKKVPVHPDNISARFGASLATTNDGLTEGILFGGLPAGGEYVTDCWTWRLHVEGFPMISCVKVSGPIPNTLCRFGASFVHSRWGLLLIGGVSQSGCLKKKDEVAVIDVNIEESRIEARSLDIIPSDSPRPLLVGSSAATLANSDVTVAGGGAVCFSFGSLWNTGYFRLTRRDGHTEPLREVQELQEPLSLPYSEPSGHTNQSQHSIERNKSSAGSPLETTNSVWNNLHDGTATKSTDDPVDDVSEQPRESTILPQVAAVPRIHVNTERDFDSLLNSRQPAIIEGLDIGSCTSLWTLDGLKDRIGADRPVIVHSCPTERMTFQTKNFSYTKQAFGDFLKAAESGEKLYLRSVASKQPAKHPTNLEKDFPTIAADFKLPPQLAKVTETMHSSPLRISGPVTLWLHYDVMANVLCQVRGTKTLRLYPPADVIHLDFPPGASSSNINVFTSDHAPLRYTHPHEAALRPGDVLFIPPLWAHTATPTDGVSVAVNVFFRNLEEGYAAGRDVYGNRDLQAYENGRRDVEKIVKAFEGLPKDMSRFYLERLVAEFKEKAELVHERLDPEEGPPQEL</sequence>
<evidence type="ECO:0000256" key="7">
    <source>
        <dbReference type="ARBA" id="ARBA00022603"/>
    </source>
</evidence>
<dbReference type="InterPro" id="IPR041667">
    <property type="entry name" value="Cupin_8"/>
</dbReference>
<dbReference type="SUPFAM" id="SSF50965">
    <property type="entry name" value="Galactose oxidase, central domain"/>
    <property type="match status" value="1"/>
</dbReference>
<feature type="domain" description="JmjC" evidence="17">
    <location>
        <begin position="860"/>
        <end position="1013"/>
    </location>
</feature>
<proteinExistence type="inferred from homology"/>
<reference evidence="18" key="1">
    <citation type="submission" date="2022-10" db="EMBL/GenBank/DDBJ databases">
        <title>Culturing micro-colonial fungi from biological soil crusts in the Mojave desert and describing Neophaeococcomyces mojavensis, and introducing the new genera and species Taxawa tesnikishii.</title>
        <authorList>
            <person name="Kurbessoian T."/>
            <person name="Stajich J.E."/>
        </authorList>
    </citation>
    <scope>NUCLEOTIDE SEQUENCE</scope>
    <source>
        <strain evidence="18">TK_1</strain>
    </source>
</reference>
<evidence type="ECO:0000256" key="12">
    <source>
        <dbReference type="ARBA" id="ARBA00029750"/>
    </source>
</evidence>
<dbReference type="InterPro" id="IPR029063">
    <property type="entry name" value="SAM-dependent_MTases_sf"/>
</dbReference>
<comment type="function">
    <text evidence="11">Probable S-adenosyl-L-methionine-dependent methyltransferase that acts as a component of the wybutosine biosynthesis pathway. Wybutosine is a hyper modified guanosine with a tricyclic base found at the 3'-position adjacent to the anticodon of eukaryotic phenylalanine tRNA. May methylate the carboxyl group of leucine residues to form alpha-leucine ester residues.</text>
</comment>
<protein>
    <recommendedName>
        <fullName evidence="6">tRNA wybutosine-synthesizing protein 4</fullName>
        <ecNumber evidence="5">2.1.1.290</ecNumber>
        <ecNumber evidence="4">2.3.1.231</ecNumber>
    </recommendedName>
    <alternativeName>
        <fullName evidence="13">Leucine carboxyl methyltransferase 2</fullName>
    </alternativeName>
    <alternativeName>
        <fullName evidence="14">tRNA(Phe) (7-(3-amino-3-(methoxycarbonyl)propyl)wyosine(37)-N)-methoxycarbonyltransferase</fullName>
    </alternativeName>
    <alternativeName>
        <fullName evidence="12">tRNA(Phe) (7-(3-amino-3-carboxypropyl)wyosine(37)-O)-methyltransferase</fullName>
    </alternativeName>
</protein>
<dbReference type="SUPFAM" id="SSF51197">
    <property type="entry name" value="Clavaminate synthase-like"/>
    <property type="match status" value="1"/>
</dbReference>
<dbReference type="GO" id="GO:0008168">
    <property type="term" value="F:methyltransferase activity"/>
    <property type="evidence" value="ECO:0007669"/>
    <property type="project" value="UniProtKB-KW"/>
</dbReference>
<evidence type="ECO:0000256" key="9">
    <source>
        <dbReference type="ARBA" id="ARBA00022691"/>
    </source>
</evidence>
<evidence type="ECO:0000256" key="2">
    <source>
        <dbReference type="ARBA" id="ARBA00004797"/>
    </source>
</evidence>
<evidence type="ECO:0000256" key="8">
    <source>
        <dbReference type="ARBA" id="ARBA00022679"/>
    </source>
</evidence>
<evidence type="ECO:0000256" key="3">
    <source>
        <dbReference type="ARBA" id="ARBA00010703"/>
    </source>
</evidence>
<dbReference type="Pfam" id="PF04072">
    <property type="entry name" value="LCM"/>
    <property type="match status" value="1"/>
</dbReference>
<evidence type="ECO:0000256" key="6">
    <source>
        <dbReference type="ARBA" id="ARBA00018045"/>
    </source>
</evidence>
<evidence type="ECO:0000256" key="4">
    <source>
        <dbReference type="ARBA" id="ARBA00012155"/>
    </source>
</evidence>
<dbReference type="Gene3D" id="3.40.50.150">
    <property type="entry name" value="Vaccinia Virus protein VP39"/>
    <property type="match status" value="1"/>
</dbReference>
<evidence type="ECO:0000256" key="11">
    <source>
        <dbReference type="ARBA" id="ARBA00025588"/>
    </source>
</evidence>
<dbReference type="InterPro" id="IPR007213">
    <property type="entry name" value="Ppm1/Ppm2/Tcmp"/>
</dbReference>
<comment type="catalytic activity">
    <reaction evidence="15">
        <text>7-[(3S)-(3-amino-3-methoxycarbonyl)propyl]wyosine(37) in tRNA(Phe) + S-adenosyl-L-methionine + CO2 = wybutosine(37) in tRNA(Phe) + S-adenosyl-L-homocysteine + 2 H(+)</text>
        <dbReference type="Rhea" id="RHEA:37119"/>
        <dbReference type="Rhea" id="RHEA-COMP:11844"/>
        <dbReference type="Rhea" id="RHEA-COMP:11847"/>
        <dbReference type="ChEBI" id="CHEBI:15378"/>
        <dbReference type="ChEBI" id="CHEBI:16526"/>
        <dbReference type="ChEBI" id="CHEBI:57856"/>
        <dbReference type="ChEBI" id="CHEBI:59789"/>
        <dbReference type="ChEBI" id="CHEBI:73544"/>
        <dbReference type="ChEBI" id="CHEBI:74275"/>
        <dbReference type="EC" id="2.3.1.231"/>
    </reaction>
</comment>
<keyword evidence="10" id="KW-0819">tRNA processing</keyword>
<keyword evidence="9" id="KW-0949">S-adenosyl-L-methionine</keyword>
<keyword evidence="7 18" id="KW-0489">Methyltransferase</keyword>
<dbReference type="PANTHER" id="PTHR46529:SF1">
    <property type="entry name" value="TRNA WYBUTOSINE-SYNTHESIZING PROTEIN 4"/>
    <property type="match status" value="1"/>
</dbReference>
<feature type="region of interest" description="Disordered" evidence="16">
    <location>
        <begin position="334"/>
        <end position="358"/>
    </location>
</feature>
<dbReference type="EMBL" id="JAPDRL010000002">
    <property type="protein sequence ID" value="KAJ9669486.1"/>
    <property type="molecule type" value="Genomic_DNA"/>
</dbReference>
<keyword evidence="8" id="KW-0808">Transferase</keyword>
<gene>
    <name evidence="18" type="primary">PPM2</name>
    <name evidence="18" type="ORF">H2201_000353</name>
</gene>
<comment type="catalytic activity">
    <reaction evidence="1">
        <text>7-[(3S)-3-amino-3-carboxypropyl]wyosine(37) in tRNA(Phe) + S-adenosyl-L-methionine = 7-[(3S)-(3-amino-3-methoxycarbonyl)propyl]wyosine(37) in tRNA(Phe) + S-adenosyl-L-homocysteine</text>
        <dbReference type="Rhea" id="RHEA:36903"/>
        <dbReference type="Rhea" id="RHEA-COMP:10379"/>
        <dbReference type="Rhea" id="RHEA-COMP:11844"/>
        <dbReference type="ChEBI" id="CHEBI:57856"/>
        <dbReference type="ChEBI" id="CHEBI:59789"/>
        <dbReference type="ChEBI" id="CHEBI:73543"/>
        <dbReference type="ChEBI" id="CHEBI:74275"/>
        <dbReference type="EC" id="2.1.1.290"/>
    </reaction>
</comment>